<comment type="caution">
    <text evidence="2">The sequence shown here is derived from an EMBL/GenBank/DDBJ whole genome shotgun (WGS) entry which is preliminary data.</text>
</comment>
<sequence>MKKFMMSLVVITTLVCVTLWGTETSNAASWTLVDKKTSSGKITYLDGVKGGYAKICLKEEIGGARFDLYDNDGENSPMIKAGVFIGNNDCYKFYAAKYVDGSDNDAEFALIKTRSSLTSYVLELWD</sequence>
<protein>
    <recommendedName>
        <fullName evidence="4">DUF2147 domain-containing protein</fullName>
    </recommendedName>
</protein>
<organism evidence="2 3">
    <name type="scientific">Peribacillus simplex</name>
    <dbReference type="NCBI Taxonomy" id="1478"/>
    <lineage>
        <taxon>Bacteria</taxon>
        <taxon>Bacillati</taxon>
        <taxon>Bacillota</taxon>
        <taxon>Bacilli</taxon>
        <taxon>Bacillales</taxon>
        <taxon>Bacillaceae</taxon>
        <taxon>Peribacillus</taxon>
    </lineage>
</organism>
<proteinExistence type="predicted"/>
<evidence type="ECO:0000313" key="3">
    <source>
        <dbReference type="Proteomes" id="UP001178277"/>
    </source>
</evidence>
<accession>A0AA90P2M4</accession>
<evidence type="ECO:0008006" key="4">
    <source>
        <dbReference type="Google" id="ProtNLM"/>
    </source>
</evidence>
<evidence type="ECO:0000256" key="1">
    <source>
        <dbReference type="SAM" id="SignalP"/>
    </source>
</evidence>
<feature type="signal peptide" evidence="1">
    <location>
        <begin position="1"/>
        <end position="27"/>
    </location>
</feature>
<dbReference type="AlphaFoldDB" id="A0AA90P2M4"/>
<name>A0AA90P2M4_9BACI</name>
<reference evidence="2" key="1">
    <citation type="submission" date="2023-07" db="EMBL/GenBank/DDBJ databases">
        <title>Murine gut Bacillus species.</title>
        <authorList>
            <person name="Gutman E."/>
            <person name="Hashuel R."/>
            <person name="Litvak Y."/>
        </authorList>
    </citation>
    <scope>NUCLEOTIDE SEQUENCE</scope>
    <source>
        <strain evidence="2">RU283</strain>
    </source>
</reference>
<feature type="chain" id="PRO_5041653478" description="DUF2147 domain-containing protein" evidence="1">
    <location>
        <begin position="28"/>
        <end position="126"/>
    </location>
</feature>
<dbReference type="EMBL" id="JAUUTP010000022">
    <property type="protein sequence ID" value="MDP1420396.1"/>
    <property type="molecule type" value="Genomic_DNA"/>
</dbReference>
<gene>
    <name evidence="2" type="ORF">Q8G35_18915</name>
</gene>
<dbReference type="Proteomes" id="UP001178277">
    <property type="component" value="Unassembled WGS sequence"/>
</dbReference>
<evidence type="ECO:0000313" key="2">
    <source>
        <dbReference type="EMBL" id="MDP1420396.1"/>
    </source>
</evidence>
<dbReference type="RefSeq" id="WP_305161558.1">
    <property type="nucleotide sequence ID" value="NZ_JAUUTP010000022.1"/>
</dbReference>
<keyword evidence="1" id="KW-0732">Signal</keyword>